<reference evidence="7 8" key="1">
    <citation type="submission" date="2021-06" db="EMBL/GenBank/DDBJ databases">
        <title>Bacillus sp. RD4P76, an endophyte from a halophyte.</title>
        <authorList>
            <person name="Sun J.-Q."/>
        </authorList>
    </citation>
    <scope>NUCLEOTIDE SEQUENCE [LARGE SCALE GENOMIC DNA]</scope>
    <source>
        <strain evidence="7 8">JCM 17098</strain>
    </source>
</reference>
<dbReference type="NCBIfam" id="NF045542">
    <property type="entry name" value="Clp_rel_HeadMat"/>
    <property type="match status" value="1"/>
</dbReference>
<proteinExistence type="inferred from homology"/>
<comment type="similarity">
    <text evidence="1 6">Belongs to the peptidase S14 family.</text>
</comment>
<dbReference type="Proteomes" id="UP000790580">
    <property type="component" value="Unassembled WGS sequence"/>
</dbReference>
<keyword evidence="5" id="KW-0720">Serine protease</keyword>
<comment type="caution">
    <text evidence="7">The sequence shown here is derived from an EMBL/GenBank/DDBJ whole genome shotgun (WGS) entry which is preliminary data.</text>
</comment>
<dbReference type="Gene3D" id="3.90.226.10">
    <property type="entry name" value="2-enoyl-CoA Hydratase, Chain A, domain 1"/>
    <property type="match status" value="1"/>
</dbReference>
<evidence type="ECO:0000256" key="3">
    <source>
        <dbReference type="ARBA" id="ARBA00022670"/>
    </source>
</evidence>
<dbReference type="CDD" id="cd07016">
    <property type="entry name" value="S14_ClpP_1"/>
    <property type="match status" value="1"/>
</dbReference>
<dbReference type="InterPro" id="IPR029045">
    <property type="entry name" value="ClpP/crotonase-like_dom_sf"/>
</dbReference>
<dbReference type="GO" id="GO:0008233">
    <property type="term" value="F:peptidase activity"/>
    <property type="evidence" value="ECO:0007669"/>
    <property type="project" value="UniProtKB-KW"/>
</dbReference>
<dbReference type="RefSeq" id="WP_088076867.1">
    <property type="nucleotide sequence ID" value="NZ_JAHQCR010000070.1"/>
</dbReference>
<name>A0ABS6K0Y7_9BACI</name>
<dbReference type="InterPro" id="IPR001907">
    <property type="entry name" value="ClpP"/>
</dbReference>
<gene>
    <name evidence="7" type="ORF">KS407_16980</name>
</gene>
<evidence type="ECO:0000256" key="6">
    <source>
        <dbReference type="RuleBase" id="RU003567"/>
    </source>
</evidence>
<dbReference type="SUPFAM" id="SSF52096">
    <property type="entry name" value="ClpP/crotonase"/>
    <property type="match status" value="1"/>
</dbReference>
<keyword evidence="2" id="KW-0963">Cytoplasm</keyword>
<dbReference type="GO" id="GO:0006508">
    <property type="term" value="P:proteolysis"/>
    <property type="evidence" value="ECO:0007669"/>
    <property type="project" value="UniProtKB-KW"/>
</dbReference>
<dbReference type="PANTHER" id="PTHR10381:SF70">
    <property type="entry name" value="ATP-DEPENDENT CLP PROTEASE PROTEOLYTIC SUBUNIT"/>
    <property type="match status" value="1"/>
</dbReference>
<accession>A0ABS6K0Y7</accession>
<protein>
    <recommendedName>
        <fullName evidence="6">ATP-dependent Clp protease proteolytic subunit</fullName>
    </recommendedName>
</protein>
<dbReference type="Pfam" id="PF00574">
    <property type="entry name" value="CLP_protease"/>
    <property type="match status" value="1"/>
</dbReference>
<dbReference type="PANTHER" id="PTHR10381">
    <property type="entry name" value="ATP-DEPENDENT CLP PROTEASE PROTEOLYTIC SUBUNIT"/>
    <property type="match status" value="1"/>
</dbReference>
<evidence type="ECO:0000256" key="5">
    <source>
        <dbReference type="ARBA" id="ARBA00022825"/>
    </source>
</evidence>
<dbReference type="PRINTS" id="PR00127">
    <property type="entry name" value="CLPPROTEASEP"/>
</dbReference>
<evidence type="ECO:0000313" key="7">
    <source>
        <dbReference type="EMBL" id="MBU9723117.1"/>
    </source>
</evidence>
<evidence type="ECO:0000313" key="8">
    <source>
        <dbReference type="Proteomes" id="UP000790580"/>
    </source>
</evidence>
<keyword evidence="3 7" id="KW-0645">Protease</keyword>
<evidence type="ECO:0000256" key="4">
    <source>
        <dbReference type="ARBA" id="ARBA00022801"/>
    </source>
</evidence>
<dbReference type="InterPro" id="IPR023562">
    <property type="entry name" value="ClpP/TepA"/>
</dbReference>
<dbReference type="EMBL" id="JAHQCR010000070">
    <property type="protein sequence ID" value="MBU9723117.1"/>
    <property type="molecule type" value="Genomic_DNA"/>
</dbReference>
<keyword evidence="4" id="KW-0378">Hydrolase</keyword>
<organism evidence="7 8">
    <name type="scientific">Evansella alkalicola</name>
    <dbReference type="NCBI Taxonomy" id="745819"/>
    <lineage>
        <taxon>Bacteria</taxon>
        <taxon>Bacillati</taxon>
        <taxon>Bacillota</taxon>
        <taxon>Bacilli</taxon>
        <taxon>Bacillales</taxon>
        <taxon>Bacillaceae</taxon>
        <taxon>Evansella</taxon>
    </lineage>
</organism>
<sequence length="259" mass="28750">MDKFWRWVTNEAGEKPVRTLHMEGYIAESSWFDDDITPKQFKTELYGTGNVTDDIVVKIHSPGGDCFAAAQIYNMLKEYPGHISVQVDGLAASAASVIAMAGDEVVVSPLSVLMIHNPAMFIGGEVSDLEAGINLLSEVKESIINAYQIKTGLSRTKIAHMMNAETWMSAHKAIELKFADRILYEHEPTAEGADGFIFDKLTVTNTLIHKLPGVQAKLPKIVSPHATDSFKEPQDSQGQEIQIPVDQLEKRLELIKNWR</sequence>
<evidence type="ECO:0000256" key="1">
    <source>
        <dbReference type="ARBA" id="ARBA00007039"/>
    </source>
</evidence>
<keyword evidence="8" id="KW-1185">Reference proteome</keyword>
<evidence type="ECO:0000256" key="2">
    <source>
        <dbReference type="ARBA" id="ARBA00022490"/>
    </source>
</evidence>